<dbReference type="AlphaFoldDB" id="A0A2S5TGJ5"/>
<gene>
    <name evidence="4" type="ORF">C3942_08650</name>
</gene>
<dbReference type="GO" id="GO:0030234">
    <property type="term" value="F:enzyme regulator activity"/>
    <property type="evidence" value="ECO:0007669"/>
    <property type="project" value="TreeGrafter"/>
</dbReference>
<name>A0A2S5TGJ5_9GAMM</name>
<dbReference type="Proteomes" id="UP000238220">
    <property type="component" value="Unassembled WGS sequence"/>
</dbReference>
<feature type="chain" id="PRO_5015578391" description="Penicillin-binding protein activator" evidence="3">
    <location>
        <begin position="37"/>
        <end position="545"/>
    </location>
</feature>
<protein>
    <recommendedName>
        <fullName evidence="6">Penicillin-binding protein activator</fullName>
    </recommendedName>
</protein>
<organism evidence="4 5">
    <name type="scientific">Solimonas fluminis</name>
    <dbReference type="NCBI Taxonomy" id="2086571"/>
    <lineage>
        <taxon>Bacteria</taxon>
        <taxon>Pseudomonadati</taxon>
        <taxon>Pseudomonadota</taxon>
        <taxon>Gammaproteobacteria</taxon>
        <taxon>Nevskiales</taxon>
        <taxon>Nevskiaceae</taxon>
        <taxon>Solimonas</taxon>
    </lineage>
</organism>
<dbReference type="InterPro" id="IPR007443">
    <property type="entry name" value="LpoA"/>
</dbReference>
<evidence type="ECO:0000256" key="1">
    <source>
        <dbReference type="ARBA" id="ARBA00023136"/>
    </source>
</evidence>
<reference evidence="4 5" key="1">
    <citation type="submission" date="2018-02" db="EMBL/GenBank/DDBJ databases">
        <title>Genome sequencing of Solimonas sp. HR-BB.</title>
        <authorList>
            <person name="Lee Y."/>
            <person name="Jeon C.O."/>
        </authorList>
    </citation>
    <scope>NUCLEOTIDE SEQUENCE [LARGE SCALE GENOMIC DNA]</scope>
    <source>
        <strain evidence="4 5">HR-BB</strain>
    </source>
</reference>
<feature type="region of interest" description="Disordered" evidence="2">
    <location>
        <begin position="178"/>
        <end position="201"/>
    </location>
</feature>
<feature type="signal peptide" evidence="3">
    <location>
        <begin position="1"/>
        <end position="36"/>
    </location>
</feature>
<dbReference type="CDD" id="cd06339">
    <property type="entry name" value="PBP1_YraM_LppC_lipoprotein-like"/>
    <property type="match status" value="1"/>
</dbReference>
<dbReference type="PANTHER" id="PTHR38038:SF1">
    <property type="entry name" value="PENICILLIN-BINDING PROTEIN ACTIVATOR LPOA"/>
    <property type="match status" value="1"/>
</dbReference>
<keyword evidence="1" id="KW-0472">Membrane</keyword>
<dbReference type="Gene3D" id="3.40.50.2300">
    <property type="match status" value="2"/>
</dbReference>
<dbReference type="GO" id="GO:0009252">
    <property type="term" value="P:peptidoglycan biosynthetic process"/>
    <property type="evidence" value="ECO:0007669"/>
    <property type="project" value="TreeGrafter"/>
</dbReference>
<sequence>MSYFAHYRLPRGDMPKFNSPALLFLALAAVLLPACASTPAAEDPALPGAPGPAPALEEARSAWLRGDYAAASAAYERSALAQPPALAAEFWLAAAEAAVAARDADRALGLAQHIPANALGGEKFGRLQLLRAESLLLKNQPFEAAKALPASSAGLPSLAPRIEEARARALFGSNEGAAATATPAAPPAATPDAVPGQAVPAAEPVNAGGTALLLPLSGAFAASAEAVRDGYLAAHFRNGAAGRVRIYDVGSAASADATLGAYAQALRDGAAVVVGPLRKESVAAMAQQGSPAVPVLALNYLDESQPAPPRFLQFGLAPEDEARTAAEHAAGQGLRRAIVLTPGSDWGERTYTAFRQRFQALGGQVVETSRYPVNQKDFSATVRNLLRTQKDAGTRRSDVDMVFVVARNIDARLIGAMLRFYYAGNLPVYTTAAAYGGRPDNDTAGMRFCDMPWILAPGDYAAERAEAADLAGQRREPRLFAFGYDAQAIASTLHPGASLSRMPGMTGLLSVGGNGAVRRGLQCAEIRPEGLSLLETSPAPVGAVP</sequence>
<proteinExistence type="predicted"/>
<accession>A0A2S5TGJ5</accession>
<keyword evidence="5" id="KW-1185">Reference proteome</keyword>
<evidence type="ECO:0000256" key="3">
    <source>
        <dbReference type="SAM" id="SignalP"/>
    </source>
</evidence>
<dbReference type="PANTHER" id="PTHR38038">
    <property type="entry name" value="PENICILLIN-BINDING PROTEIN ACTIVATOR LPOA"/>
    <property type="match status" value="1"/>
</dbReference>
<evidence type="ECO:0000256" key="2">
    <source>
        <dbReference type="SAM" id="MobiDB-lite"/>
    </source>
</evidence>
<evidence type="ECO:0000313" key="4">
    <source>
        <dbReference type="EMBL" id="PPE74100.1"/>
    </source>
</evidence>
<dbReference type="GO" id="GO:0031241">
    <property type="term" value="C:periplasmic side of cell outer membrane"/>
    <property type="evidence" value="ECO:0007669"/>
    <property type="project" value="TreeGrafter"/>
</dbReference>
<evidence type="ECO:0008006" key="6">
    <source>
        <dbReference type="Google" id="ProtNLM"/>
    </source>
</evidence>
<evidence type="ECO:0000313" key="5">
    <source>
        <dbReference type="Proteomes" id="UP000238220"/>
    </source>
</evidence>
<dbReference type="EMBL" id="PSNW01000004">
    <property type="protein sequence ID" value="PPE74100.1"/>
    <property type="molecule type" value="Genomic_DNA"/>
</dbReference>
<dbReference type="InterPro" id="IPR028082">
    <property type="entry name" value="Peripla_BP_I"/>
</dbReference>
<keyword evidence="3" id="KW-0732">Signal</keyword>
<comment type="caution">
    <text evidence="4">The sequence shown here is derived from an EMBL/GenBank/DDBJ whole genome shotgun (WGS) entry which is preliminary data.</text>
</comment>
<dbReference type="SUPFAM" id="SSF53822">
    <property type="entry name" value="Periplasmic binding protein-like I"/>
    <property type="match status" value="1"/>
</dbReference>
<dbReference type="OrthoDB" id="6708821at2"/>
<dbReference type="Pfam" id="PF04348">
    <property type="entry name" value="LppC"/>
    <property type="match status" value="1"/>
</dbReference>